<dbReference type="AlphaFoldDB" id="A0A1G7GPT2"/>
<dbReference type="PROSITE" id="PS51257">
    <property type="entry name" value="PROKAR_LIPOPROTEIN"/>
    <property type="match status" value="1"/>
</dbReference>
<dbReference type="RefSeq" id="WP_092098815.1">
    <property type="nucleotide sequence ID" value="NZ_FNAR01000028.1"/>
</dbReference>
<dbReference type="OrthoDB" id="2452601at2"/>
<evidence type="ECO:0000256" key="1">
    <source>
        <dbReference type="SAM" id="SignalP"/>
    </source>
</evidence>
<sequence length="176" mass="20015">MNRKSIIVSLLTLALIVLAACSNSENSGGPSPVEEFDQYRKEGIEPLHERSLELAEMGGHLNAMIPEPEKARDYITDEMIPHIEETQGFAEKLQDGLVNEDIKEVNQVTIDQLDLMIDSFNKQSEFLELHIPPVSDESYEESEAVYAEIMQLQEQIDKRTTEYNAKVDDLEQKYGK</sequence>
<organism evidence="2 3">
    <name type="scientific">Bhargavaea beijingensis</name>
    <dbReference type="NCBI Taxonomy" id="426756"/>
    <lineage>
        <taxon>Bacteria</taxon>
        <taxon>Bacillati</taxon>
        <taxon>Bacillota</taxon>
        <taxon>Bacilli</taxon>
        <taxon>Bacillales</taxon>
        <taxon>Caryophanaceae</taxon>
        <taxon>Bhargavaea</taxon>
    </lineage>
</organism>
<keyword evidence="1" id="KW-0732">Signal</keyword>
<evidence type="ECO:0008006" key="4">
    <source>
        <dbReference type="Google" id="ProtNLM"/>
    </source>
</evidence>
<feature type="signal peptide" evidence="1">
    <location>
        <begin position="1"/>
        <end position="19"/>
    </location>
</feature>
<gene>
    <name evidence="2" type="ORF">SAMN04488126_12820</name>
</gene>
<dbReference type="STRING" id="426756.SAMN04488126_12820"/>
<dbReference type="Proteomes" id="UP000198823">
    <property type="component" value="Unassembled WGS sequence"/>
</dbReference>
<accession>A0A1G7GPT2</accession>
<evidence type="ECO:0000313" key="3">
    <source>
        <dbReference type="Proteomes" id="UP000198823"/>
    </source>
</evidence>
<reference evidence="2 3" key="1">
    <citation type="submission" date="2016-10" db="EMBL/GenBank/DDBJ databases">
        <authorList>
            <person name="de Groot N.N."/>
        </authorList>
    </citation>
    <scope>NUCLEOTIDE SEQUENCE [LARGE SCALE GENOMIC DNA]</scope>
    <source>
        <strain evidence="2 3">CGMCC 1.6762</strain>
    </source>
</reference>
<evidence type="ECO:0000313" key="2">
    <source>
        <dbReference type="EMBL" id="SDE90132.1"/>
    </source>
</evidence>
<protein>
    <recommendedName>
        <fullName evidence="4">Lipoprotein</fullName>
    </recommendedName>
</protein>
<name>A0A1G7GPT2_9BACL</name>
<dbReference type="EMBL" id="FNAR01000028">
    <property type="protein sequence ID" value="SDE90132.1"/>
    <property type="molecule type" value="Genomic_DNA"/>
</dbReference>
<proteinExistence type="predicted"/>
<feature type="chain" id="PRO_5011608895" description="Lipoprotein" evidence="1">
    <location>
        <begin position="20"/>
        <end position="176"/>
    </location>
</feature>